<reference evidence="1" key="1">
    <citation type="submission" date="2022-12" db="EMBL/GenBank/DDBJ databases">
        <title>Polyphasic identification of a Novel Hot-Spring Cyanobacterium Ocullathermofonsia sinensis gen nov. sp. nov. and Genomic Insights on its Adaptations to the Thermal Habitat.</title>
        <authorList>
            <person name="Daroch M."/>
            <person name="Tang J."/>
            <person name="Jiang Y."/>
        </authorList>
    </citation>
    <scope>NUCLEOTIDE SEQUENCE</scope>
    <source>
        <strain evidence="1">PKUAC-SCTA174</strain>
    </source>
</reference>
<sequence length="216" mass="23603">MPSNLSPDLSSVASPADFLTTLAQAAHSLHHKTDRPSAPSVVAALLAAEKTAKQQRLSFPAAALLGRWQLWFTAPRNAHFKENVATGRGFYVPQIAPAEISFSSVDSSPECRFSQLAIGNQVQVGALRLKLTGPARYLGKKNLLAFDFTEWQLSAFGRPLYRREFRGGRTTAENFANQPIAKLPFFAFFLITEDFIAARGRGGGIALWVRQGEPTA</sequence>
<accession>A0A9E8ZL13</accession>
<dbReference type="KEGG" id="tsin:OXH18_00180"/>
<dbReference type="RefSeq" id="WP_268610348.1">
    <property type="nucleotide sequence ID" value="NZ_CP113797.1"/>
</dbReference>
<dbReference type="PANTHER" id="PTHR35690">
    <property type="entry name" value="OS01G0363500 PROTEIN"/>
    <property type="match status" value="1"/>
</dbReference>
<evidence type="ECO:0008006" key="3">
    <source>
        <dbReference type="Google" id="ProtNLM"/>
    </source>
</evidence>
<gene>
    <name evidence="1" type="ORF">OXH18_00180</name>
</gene>
<evidence type="ECO:0000313" key="1">
    <source>
        <dbReference type="EMBL" id="WAL60446.1"/>
    </source>
</evidence>
<name>A0A9E8ZL13_9CYAN</name>
<proteinExistence type="predicted"/>
<dbReference type="Proteomes" id="UP001163152">
    <property type="component" value="Chromosome"/>
</dbReference>
<evidence type="ECO:0000313" key="2">
    <source>
        <dbReference type="Proteomes" id="UP001163152"/>
    </source>
</evidence>
<dbReference type="EMBL" id="CP113797">
    <property type="protein sequence ID" value="WAL60446.1"/>
    <property type="molecule type" value="Genomic_DNA"/>
</dbReference>
<dbReference type="PANTHER" id="PTHR35690:SF1">
    <property type="entry name" value="OS01G0363500 PROTEIN"/>
    <property type="match status" value="1"/>
</dbReference>
<keyword evidence="2" id="KW-1185">Reference proteome</keyword>
<protein>
    <recommendedName>
        <fullName evidence="3">Plastid lipid-associated protein/fibrillin conserved domain-containing protein</fullName>
    </recommendedName>
</protein>
<organism evidence="1 2">
    <name type="scientific">Thermocoleostomius sinensis A174</name>
    <dbReference type="NCBI Taxonomy" id="2016057"/>
    <lineage>
        <taxon>Bacteria</taxon>
        <taxon>Bacillati</taxon>
        <taxon>Cyanobacteriota</taxon>
        <taxon>Cyanophyceae</taxon>
        <taxon>Oculatellales</taxon>
        <taxon>Oculatellaceae</taxon>
        <taxon>Thermocoleostomius</taxon>
    </lineage>
</organism>
<dbReference type="AlphaFoldDB" id="A0A9E8ZL13"/>